<feature type="compositionally biased region" description="Acidic residues" evidence="1">
    <location>
        <begin position="225"/>
        <end position="234"/>
    </location>
</feature>
<feature type="region of interest" description="Disordered" evidence="1">
    <location>
        <begin position="922"/>
        <end position="945"/>
    </location>
</feature>
<organism evidence="2 3">
    <name type="scientific">Apiospora rasikravindrae</name>
    <dbReference type="NCBI Taxonomy" id="990691"/>
    <lineage>
        <taxon>Eukaryota</taxon>
        <taxon>Fungi</taxon>
        <taxon>Dikarya</taxon>
        <taxon>Ascomycota</taxon>
        <taxon>Pezizomycotina</taxon>
        <taxon>Sordariomycetes</taxon>
        <taxon>Xylariomycetidae</taxon>
        <taxon>Amphisphaeriales</taxon>
        <taxon>Apiosporaceae</taxon>
        <taxon>Apiospora</taxon>
    </lineage>
</organism>
<comment type="caution">
    <text evidence="2">The sequence shown here is derived from an EMBL/GenBank/DDBJ whole genome shotgun (WGS) entry which is preliminary data.</text>
</comment>
<feature type="compositionally biased region" description="Low complexity" evidence="1">
    <location>
        <begin position="929"/>
        <end position="939"/>
    </location>
</feature>
<dbReference type="Proteomes" id="UP001444661">
    <property type="component" value="Unassembled WGS sequence"/>
</dbReference>
<gene>
    <name evidence="2" type="ORF">PG993_014406</name>
</gene>
<keyword evidence="3" id="KW-1185">Reference proteome</keyword>
<feature type="compositionally biased region" description="Polar residues" evidence="1">
    <location>
        <begin position="265"/>
        <end position="285"/>
    </location>
</feature>
<feature type="region of interest" description="Disordered" evidence="1">
    <location>
        <begin position="265"/>
        <end position="329"/>
    </location>
</feature>
<evidence type="ECO:0000256" key="1">
    <source>
        <dbReference type="SAM" id="MobiDB-lite"/>
    </source>
</evidence>
<evidence type="ECO:0000313" key="2">
    <source>
        <dbReference type="EMBL" id="KAK8016217.1"/>
    </source>
</evidence>
<reference evidence="2 3" key="1">
    <citation type="submission" date="2023-01" db="EMBL/GenBank/DDBJ databases">
        <title>Analysis of 21 Apiospora genomes using comparative genomics revels a genus with tremendous synthesis potential of carbohydrate active enzymes and secondary metabolites.</title>
        <authorList>
            <person name="Sorensen T."/>
        </authorList>
    </citation>
    <scope>NUCLEOTIDE SEQUENCE [LARGE SCALE GENOMIC DNA]</scope>
    <source>
        <strain evidence="2 3">CBS 33761</strain>
    </source>
</reference>
<accession>A0ABR1RMV2</accession>
<evidence type="ECO:0000313" key="3">
    <source>
        <dbReference type="Proteomes" id="UP001444661"/>
    </source>
</evidence>
<sequence length="1399" mass="161374">MTSESAVCQALNLSNGQACKEAATAFNNLFCRFHAKQCYGLYKGYKRRNLKLDALSEQAPKYLRHADVPLANDDFETVDDEDVLKGIHGHLFELYVLLGKVIDARKLHHRHFYPLSLDYGHQAYLDGLTNRRHVVLRALERVEKRTAEVLYEKEKWFDWVREVQEDDEVNREKEQKRVKAEAAMFRRHYQKVQARLQAKRQKEEKDRQDAYLEAVFRERQASTSPDEEEDIEDWDPIEDGEDHQQYIDLTRHFLWLGLLDDKAEPTTNANSSEDSPALAPSSTAAQPVPSAESSTKKKSKAKKKSKSKAANPDGSNSQAKQLNGHDKTEKPCGQEMVLAMTANENDDNISVEPRKANIETESEMRTRLESGVTRNLNELEGPMVVGTMQNPHETLERTAPMTADEIDEVIRDIKEVKQLLFCRILLSHTALLPKALKANSIQEFLEDPEIVDADLRDLCLKLEQPTLQDLRDACADLFRGDEPEEEDHGEGNEQEETLEELMLHQRRHGHLSDPYALFDKFNKVLPMLDGPQTKDGPKAPPEETNRKMKIRVCGRSIWNYASETSMPRSGWLHFSIMAKDCQFEHALELCRNWDEFSELNFLCTWQYFPASNWVNAGSDQLMSQLHELNFFPYFKDLTAMQRTHRNEVGDRQRGVRRQHSMVEARNVIVGHMKRNDSVTRRFIQYCIMRAGELLIMVRDGKTGDVITSPDRDHLWTWREKHGVGRANKSEWTNVLEVGPLYFLKVELLRNFYLDFDDYYEVWIWDFVPGERPMVLYNTIVEDLRKAARMTKLSDMYMNKERFLRSVTREEDTQRVRSIKPGEEVKSMWDVATDPRNKYFVWDEKGQQEIHDSGAQGGSSNQFYSEADAAEDMVLFPDELVSANRNVPFKEISNPVTEMEIGNKTYLQFMAQKLKRYKPTNKALMESESESNSDGSASSSVDEMDDEPEHIWKLPPIWTQVAREAVLNTSSPEKKQLLRRTALLSMNLTKEDSFAHKFRAAEQREILDKDRGIGNKPLLPALLFSFHAALKQGFHLGDLEPGAQEKYDLSNRMIQAIQNIEPAENAQATFWFVAEIMDWLDVKAEYSGYNHDQHAPWPHSFIVQDLVHATACMGPFFSKAEAAGPITAFLESAAGSEFRESTLFRPPKSFWKEWHAILEHCLSRHKWYVEGFPMEWSIAIRPIIAKLYRAGIIAPANVEPHPAIVPGYAIANTEPHRPGKLDLFIDYTDRLNAVQIKQGWDAGMLRPDQFPELLPLAQKFAAKHGSQSRFAVLRVWSAPHFYPLMIGEQNRSMFMFLDPIGRTWQWKLIPKDFAISEWSLYHATDLRVELLRRQLGPDRVQHRGEVILVMGADEAELFRNAVAMTFAIQTKPWLREIDLWKSFVNVDLGFLEGLDPYWLD</sequence>
<proteinExistence type="predicted"/>
<feature type="compositionally biased region" description="Basic residues" evidence="1">
    <location>
        <begin position="296"/>
        <end position="307"/>
    </location>
</feature>
<dbReference type="EMBL" id="JAQQWK010000014">
    <property type="protein sequence ID" value="KAK8016217.1"/>
    <property type="molecule type" value="Genomic_DNA"/>
</dbReference>
<protein>
    <submittedName>
        <fullName evidence="2">MFS allantoate transporter</fullName>
    </submittedName>
</protein>
<name>A0ABR1RMV2_9PEZI</name>
<feature type="region of interest" description="Disordered" evidence="1">
    <location>
        <begin position="215"/>
        <end position="234"/>
    </location>
</feature>